<protein>
    <submittedName>
        <fullName evidence="1">Uncharacterized protein</fullName>
    </submittedName>
</protein>
<reference evidence="1" key="1">
    <citation type="submission" date="2020-02" db="EMBL/GenBank/DDBJ databases">
        <authorList>
            <person name="Meier V. D."/>
        </authorList>
    </citation>
    <scope>NUCLEOTIDE SEQUENCE</scope>
    <source>
        <strain evidence="1">AVDCRST_MAG56</strain>
    </source>
</reference>
<name>A0A6J4IFH7_9SPHI</name>
<sequence>MFLPAPLRGLVLLHAKKLRSGHIFEVTGKAVSETLTAADTEYVISVL</sequence>
<dbReference type="EMBL" id="CADCTQ010000175">
    <property type="protein sequence ID" value="CAA9250351.1"/>
    <property type="molecule type" value="Genomic_DNA"/>
</dbReference>
<evidence type="ECO:0000313" key="1">
    <source>
        <dbReference type="EMBL" id="CAA9250351.1"/>
    </source>
</evidence>
<organism evidence="1">
    <name type="scientific">uncultured Cytophagales bacterium</name>
    <dbReference type="NCBI Taxonomy" id="158755"/>
    <lineage>
        <taxon>Bacteria</taxon>
        <taxon>Pseudomonadati</taxon>
        <taxon>Bacteroidota</taxon>
        <taxon>Sphingobacteriia</taxon>
        <taxon>Sphingobacteriales</taxon>
        <taxon>environmental samples</taxon>
    </lineage>
</organism>
<dbReference type="AlphaFoldDB" id="A0A6J4IFH7"/>
<proteinExistence type="predicted"/>
<gene>
    <name evidence="1" type="ORF">AVDCRST_MAG56-1894</name>
</gene>
<accession>A0A6J4IFH7</accession>